<evidence type="ECO:0000256" key="5">
    <source>
        <dbReference type="SAM" id="Phobius"/>
    </source>
</evidence>
<sequence>MLLIQFLELSKKKSKMFAKVAILLAAVAAAQATVLYGGHAALVNTGVSTSARSQDVSIRYSFNWNQTDRAAKNPGRSGDATETKGSYTLPGKRGRAPRVDYVVSFGFPTPVKTNDQEPAPSAPVRPSSAPTRTCCPSVNHVPLCRVVWKCGKPTPLHGCCCPRCRCPSAMVEDRTRSRPCCPLAYGGVFGTWFWAFAAPRDSDRVAILLVAVAAAQASVLYGGHAALVNTGVSTSARSQDVAILLVAIAAAQASVLVRGPHLVLVNTGVSTSGRSQDFLELTKKKSKMFAKVAILLAAVAAAQASVLYGGHAALVNTGVSTSGRSQDAFGNYAFNYGIQDGLGAANSRAEVGDAHGNKKGSYTIADIDGRARRVDYVADALGFRATVKTNEPGTAASAPAAALVASPYAGPVAPVVNHVAPAAAVVGHAAPLAVAAPVAYGGVIAHGATLAAPVAYGGVLGHGLGLAAPLGLGYGLGYGKALIH</sequence>
<comment type="function">
    <text evidence="1">Component of the rigid cuticle of the spider.</text>
</comment>
<evidence type="ECO:0000313" key="7">
    <source>
        <dbReference type="Proteomes" id="UP000807504"/>
    </source>
</evidence>
<evidence type="ECO:0000256" key="1">
    <source>
        <dbReference type="ARBA" id="ARBA00002980"/>
    </source>
</evidence>
<dbReference type="InterPro" id="IPR000618">
    <property type="entry name" value="Insect_cuticle"/>
</dbReference>
<keyword evidence="5" id="KW-1133">Transmembrane helix</keyword>
<protein>
    <submittedName>
        <fullName evidence="6">Adult-specific rigid cuticular protein 15.7 like protein</fullName>
    </submittedName>
</protein>
<dbReference type="PRINTS" id="PR00947">
    <property type="entry name" value="CUTICLE"/>
</dbReference>
<evidence type="ECO:0000256" key="2">
    <source>
        <dbReference type="ARBA" id="ARBA00022460"/>
    </source>
</evidence>
<dbReference type="Proteomes" id="UP000807504">
    <property type="component" value="Unassembled WGS sequence"/>
</dbReference>
<proteinExistence type="predicted"/>
<reference evidence="6" key="1">
    <citation type="journal article" date="2020" name="bioRxiv">
        <title>Chromosome-level reference genome of the European wasp spider Argiope bruennichi: a resource for studies on range expansion and evolutionary adaptation.</title>
        <authorList>
            <person name="Sheffer M.M."/>
            <person name="Hoppe A."/>
            <person name="Krehenwinkel H."/>
            <person name="Uhl G."/>
            <person name="Kuss A.W."/>
            <person name="Jensen L."/>
            <person name="Jensen C."/>
            <person name="Gillespie R.G."/>
            <person name="Hoff K.J."/>
            <person name="Prost S."/>
        </authorList>
    </citation>
    <scope>NUCLEOTIDE SEQUENCE</scope>
</reference>
<dbReference type="PROSITE" id="PS51155">
    <property type="entry name" value="CHIT_BIND_RR_2"/>
    <property type="match status" value="1"/>
</dbReference>
<feature type="region of interest" description="Disordered" evidence="4">
    <location>
        <begin position="69"/>
        <end position="92"/>
    </location>
</feature>
<dbReference type="PANTHER" id="PTHR10380">
    <property type="entry name" value="CUTICLE PROTEIN"/>
    <property type="match status" value="1"/>
</dbReference>
<dbReference type="AlphaFoldDB" id="A0A8T0F8P9"/>
<dbReference type="PROSITE" id="PS00233">
    <property type="entry name" value="CHIT_BIND_RR_1"/>
    <property type="match status" value="1"/>
</dbReference>
<dbReference type="InterPro" id="IPR050468">
    <property type="entry name" value="Cuticle_Struct_Prot"/>
</dbReference>
<keyword evidence="2 3" id="KW-0193">Cuticle</keyword>
<comment type="caution">
    <text evidence="6">The sequence shown here is derived from an EMBL/GenBank/DDBJ whole genome shotgun (WGS) entry which is preliminary data.</text>
</comment>
<dbReference type="EMBL" id="JABXBU010000015">
    <property type="protein sequence ID" value="KAF8787586.1"/>
    <property type="molecule type" value="Genomic_DNA"/>
</dbReference>
<evidence type="ECO:0000256" key="4">
    <source>
        <dbReference type="SAM" id="MobiDB-lite"/>
    </source>
</evidence>
<organism evidence="6 7">
    <name type="scientific">Argiope bruennichi</name>
    <name type="common">Wasp spider</name>
    <name type="synonym">Aranea bruennichi</name>
    <dbReference type="NCBI Taxonomy" id="94029"/>
    <lineage>
        <taxon>Eukaryota</taxon>
        <taxon>Metazoa</taxon>
        <taxon>Ecdysozoa</taxon>
        <taxon>Arthropoda</taxon>
        <taxon>Chelicerata</taxon>
        <taxon>Arachnida</taxon>
        <taxon>Araneae</taxon>
        <taxon>Araneomorphae</taxon>
        <taxon>Entelegynae</taxon>
        <taxon>Araneoidea</taxon>
        <taxon>Araneidae</taxon>
        <taxon>Argiope</taxon>
    </lineage>
</organism>
<feature type="transmembrane region" description="Helical" evidence="5">
    <location>
        <begin position="243"/>
        <end position="267"/>
    </location>
</feature>
<dbReference type="PANTHER" id="PTHR10380:SF173">
    <property type="entry name" value="CUTICULAR PROTEIN 47EF, ISOFORM C-RELATED"/>
    <property type="match status" value="1"/>
</dbReference>
<feature type="transmembrane region" description="Helical" evidence="5">
    <location>
        <begin position="205"/>
        <end position="223"/>
    </location>
</feature>
<evidence type="ECO:0000313" key="6">
    <source>
        <dbReference type="EMBL" id="KAF8787586.1"/>
    </source>
</evidence>
<dbReference type="GO" id="GO:0008010">
    <property type="term" value="F:structural constituent of chitin-based larval cuticle"/>
    <property type="evidence" value="ECO:0007669"/>
    <property type="project" value="TreeGrafter"/>
</dbReference>
<accession>A0A8T0F8P9</accession>
<name>A0A8T0F8P9_ARGBR</name>
<keyword evidence="5" id="KW-0472">Membrane</keyword>
<keyword evidence="5" id="KW-0812">Transmembrane</keyword>
<dbReference type="GO" id="GO:0062129">
    <property type="term" value="C:chitin-based extracellular matrix"/>
    <property type="evidence" value="ECO:0007669"/>
    <property type="project" value="TreeGrafter"/>
</dbReference>
<gene>
    <name evidence="6" type="ORF">HNY73_009167</name>
</gene>
<dbReference type="Pfam" id="PF00379">
    <property type="entry name" value="Chitin_bind_4"/>
    <property type="match status" value="1"/>
</dbReference>
<dbReference type="InterPro" id="IPR031311">
    <property type="entry name" value="CHIT_BIND_RR_consensus"/>
</dbReference>
<feature type="transmembrane region" description="Helical" evidence="5">
    <location>
        <begin position="182"/>
        <end position="198"/>
    </location>
</feature>
<keyword evidence="7" id="KW-1185">Reference proteome</keyword>
<reference evidence="6" key="2">
    <citation type="submission" date="2020-06" db="EMBL/GenBank/DDBJ databases">
        <authorList>
            <person name="Sheffer M."/>
        </authorList>
    </citation>
    <scope>NUCLEOTIDE SEQUENCE</scope>
</reference>
<feature type="transmembrane region" description="Helical" evidence="5">
    <location>
        <begin position="288"/>
        <end position="308"/>
    </location>
</feature>
<evidence type="ECO:0000256" key="3">
    <source>
        <dbReference type="PROSITE-ProRule" id="PRU00497"/>
    </source>
</evidence>